<evidence type="ECO:0000313" key="3">
    <source>
        <dbReference type="Proteomes" id="UP001150266"/>
    </source>
</evidence>
<keyword evidence="3" id="KW-1185">Reference proteome</keyword>
<dbReference type="EMBL" id="JAOTPV010000048">
    <property type="protein sequence ID" value="KAJ4467245.1"/>
    <property type="molecule type" value="Genomic_DNA"/>
</dbReference>
<sequence length="353" mass="39327">MLSTSISTRLLRVFRTRASGNLFVTASTPALTRNRSIESGPPRSQRTPQTAAHVAALPPIPLGSEDRPTPWLNVSEMLRYFVPLITSTPWRGYTTRTVIRRSLRRNPKRAPEKDEPVGNGLVLTANYFFSEIAHASEFAAEVKNIAREEKHHPSPPSVFNNSGTDATVKRVAQVAIRINTHEACVPEEISELGSSVHPVAFPKSLKVPGVTMRDIRFAMLVDQLFRDQFLQVDSKSENDKKTGIVSLIAVPGAPSPYVDSNANLRMQITNILTSANENSNDSVSVHPESIQMITDTIRSVLRARFCPCCGLPHKLVECPIRFDYPPRDHQTCKHCRKTGHWSVDCEDKQKDIS</sequence>
<dbReference type="GO" id="GO:0003676">
    <property type="term" value="F:nucleic acid binding"/>
    <property type="evidence" value="ECO:0007669"/>
    <property type="project" value="InterPro"/>
</dbReference>
<evidence type="ECO:0000313" key="2">
    <source>
        <dbReference type="EMBL" id="KAJ4467245.1"/>
    </source>
</evidence>
<proteinExistence type="predicted"/>
<organism evidence="2 3">
    <name type="scientific">Lentinula aciculospora</name>
    <dbReference type="NCBI Taxonomy" id="153920"/>
    <lineage>
        <taxon>Eukaryota</taxon>
        <taxon>Fungi</taxon>
        <taxon>Dikarya</taxon>
        <taxon>Basidiomycota</taxon>
        <taxon>Agaricomycotina</taxon>
        <taxon>Agaricomycetes</taxon>
        <taxon>Agaricomycetidae</taxon>
        <taxon>Agaricales</taxon>
        <taxon>Marasmiineae</taxon>
        <taxon>Omphalotaceae</taxon>
        <taxon>Lentinula</taxon>
    </lineage>
</organism>
<dbReference type="GO" id="GO:0006397">
    <property type="term" value="P:mRNA processing"/>
    <property type="evidence" value="ECO:0007669"/>
    <property type="project" value="UniProtKB-KW"/>
</dbReference>
<protein>
    <recommendedName>
        <fullName evidence="4">CCHC-type domain-containing protein</fullName>
    </recommendedName>
</protein>
<dbReference type="InterPro" id="IPR036875">
    <property type="entry name" value="Znf_CCHC_sf"/>
</dbReference>
<evidence type="ECO:0008006" key="4">
    <source>
        <dbReference type="Google" id="ProtNLM"/>
    </source>
</evidence>
<dbReference type="GO" id="GO:0008270">
    <property type="term" value="F:zinc ion binding"/>
    <property type="evidence" value="ECO:0007669"/>
    <property type="project" value="InterPro"/>
</dbReference>
<dbReference type="Gene3D" id="3.30.1360.20">
    <property type="entry name" value="Transcriptional coactivator/pterin dehydratase"/>
    <property type="match status" value="1"/>
</dbReference>
<dbReference type="GO" id="GO:0006729">
    <property type="term" value="P:tetrahydrobiopterin biosynthetic process"/>
    <property type="evidence" value="ECO:0007669"/>
    <property type="project" value="InterPro"/>
</dbReference>
<comment type="caution">
    <text evidence="2">The sequence shown here is derived from an EMBL/GenBank/DDBJ whole genome shotgun (WGS) entry which is preliminary data.</text>
</comment>
<accession>A0A9W8ZUH7</accession>
<dbReference type="GO" id="GO:0008124">
    <property type="term" value="F:4-alpha-hydroxytetrahydrobiopterin dehydratase activity"/>
    <property type="evidence" value="ECO:0007669"/>
    <property type="project" value="InterPro"/>
</dbReference>
<gene>
    <name evidence="2" type="ORF">J3R30DRAFT_3579162</name>
</gene>
<dbReference type="InterPro" id="IPR036428">
    <property type="entry name" value="PCD_sf"/>
</dbReference>
<dbReference type="OrthoDB" id="3263285at2759"/>
<dbReference type="AlphaFoldDB" id="A0A9W8ZUH7"/>
<evidence type="ECO:0000256" key="1">
    <source>
        <dbReference type="ARBA" id="ARBA00022664"/>
    </source>
</evidence>
<keyword evidence="1" id="KW-0507">mRNA processing</keyword>
<dbReference type="SUPFAM" id="SSF57756">
    <property type="entry name" value="Retrovirus zinc finger-like domains"/>
    <property type="match status" value="1"/>
</dbReference>
<dbReference type="Proteomes" id="UP001150266">
    <property type="component" value="Unassembled WGS sequence"/>
</dbReference>
<name>A0A9W8ZUH7_9AGAR</name>
<reference evidence="2" key="1">
    <citation type="submission" date="2022-08" db="EMBL/GenBank/DDBJ databases">
        <title>A Global Phylogenomic Analysis of the Shiitake Genus Lentinula.</title>
        <authorList>
            <consortium name="DOE Joint Genome Institute"/>
            <person name="Sierra-Patev S."/>
            <person name="Min B."/>
            <person name="Naranjo-Ortiz M."/>
            <person name="Looney B."/>
            <person name="Konkel Z."/>
            <person name="Slot J.C."/>
            <person name="Sakamoto Y."/>
            <person name="Steenwyk J.L."/>
            <person name="Rokas A."/>
            <person name="Carro J."/>
            <person name="Camarero S."/>
            <person name="Ferreira P."/>
            <person name="Molpeceres G."/>
            <person name="Ruiz-Duenas F.J."/>
            <person name="Serrano A."/>
            <person name="Henrissat B."/>
            <person name="Drula E."/>
            <person name="Hughes K.W."/>
            <person name="Mata J.L."/>
            <person name="Ishikawa N.K."/>
            <person name="Vargas-Isla R."/>
            <person name="Ushijima S."/>
            <person name="Smith C.A."/>
            <person name="Ahrendt S."/>
            <person name="Andreopoulos W."/>
            <person name="He G."/>
            <person name="Labutti K."/>
            <person name="Lipzen A."/>
            <person name="Ng V."/>
            <person name="Riley R."/>
            <person name="Sandor L."/>
            <person name="Barry K."/>
            <person name="Martinez A.T."/>
            <person name="Xiao Y."/>
            <person name="Gibbons J.G."/>
            <person name="Terashima K."/>
            <person name="Grigoriev I.V."/>
            <person name="Hibbett D.S."/>
        </authorList>
    </citation>
    <scope>NUCLEOTIDE SEQUENCE</scope>
    <source>
        <strain evidence="2">JLM2183</strain>
    </source>
</reference>